<organism evidence="1">
    <name type="scientific">human gut metagenome</name>
    <dbReference type="NCBI Taxonomy" id="408170"/>
    <lineage>
        <taxon>unclassified sequences</taxon>
        <taxon>metagenomes</taxon>
        <taxon>organismal metagenomes</taxon>
    </lineage>
</organism>
<accession>W1XRY5</accession>
<reference evidence="1" key="1">
    <citation type="submission" date="2013-12" db="EMBL/GenBank/DDBJ databases">
        <title>A Varibaculum cambriense genome reconstructed from a premature infant gut community with otherwise low bacterial novelty that shifts toward anaerobic metabolism during the third week of life.</title>
        <authorList>
            <person name="Brown C.T."/>
            <person name="Sharon I."/>
            <person name="Thomas B.C."/>
            <person name="Castelle C.J."/>
            <person name="Morowitz M.J."/>
            <person name="Banfield J.F."/>
        </authorList>
    </citation>
    <scope>NUCLEOTIDE SEQUENCE</scope>
</reference>
<gene>
    <name evidence="1" type="ORF">Q604_UNBC12569G0001</name>
</gene>
<feature type="non-terminal residue" evidence="1">
    <location>
        <position position="86"/>
    </location>
</feature>
<feature type="non-terminal residue" evidence="1">
    <location>
        <position position="1"/>
    </location>
</feature>
<proteinExistence type="predicted"/>
<name>W1XRY5_9ZZZZ</name>
<comment type="caution">
    <text evidence="1">The sequence shown here is derived from an EMBL/GenBank/DDBJ whole genome shotgun (WGS) entry which is preliminary data.</text>
</comment>
<protein>
    <submittedName>
        <fullName evidence="1">Uncharacterized protein</fullName>
    </submittedName>
</protein>
<dbReference type="EMBL" id="AZMM01012569">
    <property type="protein sequence ID" value="ETJ32987.1"/>
    <property type="molecule type" value="Genomic_DNA"/>
</dbReference>
<dbReference type="AlphaFoldDB" id="W1XRY5"/>
<sequence>AIDATLGLRVTEEEEVVGLDKLEHGLTSAYADFAKASTVRKLKTEAEKVSVDKAVPVQLVSKSASSDVVASDIKLTKIEIITDQDK</sequence>
<evidence type="ECO:0000313" key="1">
    <source>
        <dbReference type="EMBL" id="ETJ32987.1"/>
    </source>
</evidence>